<protein>
    <submittedName>
        <fullName evidence="2">Uncharacterized protein</fullName>
    </submittedName>
</protein>
<reference evidence="2 3" key="1">
    <citation type="submission" date="2015-04" db="EMBL/GenBank/DDBJ databases">
        <authorList>
            <consortium name="Pathogen Informatics"/>
        </authorList>
    </citation>
    <scope>NUCLEOTIDE SEQUENCE [LARGE SCALE GENOMIC DNA]</scope>
    <source>
        <strain evidence="2 3">SGS1</strain>
    </source>
</reference>
<proteinExistence type="predicted"/>
<accession>A0A1J1H5A2</accession>
<dbReference type="VEuPathDB" id="PlasmoDB:PRELSG_0903400"/>
<feature type="transmembrane region" description="Helical" evidence="1">
    <location>
        <begin position="12"/>
        <end position="29"/>
    </location>
</feature>
<keyword evidence="1" id="KW-0812">Transmembrane</keyword>
<dbReference type="RefSeq" id="XP_028532943.1">
    <property type="nucleotide sequence ID" value="XM_028676456.1"/>
</dbReference>
<dbReference type="GeneID" id="39736046"/>
<keyword evidence="3" id="KW-1185">Reference proteome</keyword>
<dbReference type="EMBL" id="LN835304">
    <property type="protein sequence ID" value="CRG99938.1"/>
    <property type="molecule type" value="Genomic_DNA"/>
</dbReference>
<keyword evidence="1" id="KW-1133">Transmembrane helix</keyword>
<dbReference type="AlphaFoldDB" id="A0A1J1H5A2"/>
<dbReference type="Proteomes" id="UP000220158">
    <property type="component" value="Chromosome 9"/>
</dbReference>
<gene>
    <name evidence="2" type="ORF">PRELSG_0903400</name>
</gene>
<sequence length="588" mass="71764">MKFSIIKNVEKKILIFVFFFYYFLLYNEIKCSKKSKLHTNSNFFNIYSVVSKDLRLKNKNEYIKTSNDGIKIYEQINKKTKVYFLPLILKNNNKRIDENFIKKNEDKNQSKNIKLDKENNGNSNITMNESAYEYLENNLSYLKDKMEIFSQYINECDFIVIPISYNDVLNKHLLDINSFNNFINAIDFLFYLEQKKNDYNLIFFIYNCDDSKDNDKFIKKEKTEIINIIKIFLKCHWEDKYDKYIKINFFFEKDNILDIQKINTEINKKYYKKRKKRNEIMHFSKEENTFFKNYKPNVLKNLYNENYFLYNFYSNFKLNILQEYLKITKDIRINNLDIEKINIKEIINNVENLLNKFISFQLNDNVTNQENSEKIKNKQYSYLLHIILTDLLEKYDYNLDQIKNNLYHMFKENIRKIKITSNIIHEFKREMNYVDKLFEYYNSKISLMDYFKKKDRNFEQKSYYIYYYNKMKFLQLLNETTNEIINYYISKGLYVRNYDFNSMILLKNYSFINYIIYYITNLLKNKINFNFNYLSPNAFGFSSYKDDISLSPKKDIMITTSEIDQIEKISVPPSEYSKILLLLDKNKK</sequence>
<name>A0A1J1H5A2_PLARL</name>
<evidence type="ECO:0000313" key="3">
    <source>
        <dbReference type="Proteomes" id="UP000220158"/>
    </source>
</evidence>
<evidence type="ECO:0000256" key="1">
    <source>
        <dbReference type="SAM" id="Phobius"/>
    </source>
</evidence>
<evidence type="ECO:0000313" key="2">
    <source>
        <dbReference type="EMBL" id="CRG99938.1"/>
    </source>
</evidence>
<keyword evidence="1" id="KW-0472">Membrane</keyword>
<dbReference type="OrthoDB" id="370088at2759"/>
<dbReference type="KEGG" id="prel:PRELSG_0903400"/>
<organism evidence="2 3">
    <name type="scientific">Plasmodium relictum</name>
    <dbReference type="NCBI Taxonomy" id="85471"/>
    <lineage>
        <taxon>Eukaryota</taxon>
        <taxon>Sar</taxon>
        <taxon>Alveolata</taxon>
        <taxon>Apicomplexa</taxon>
        <taxon>Aconoidasida</taxon>
        <taxon>Haemosporida</taxon>
        <taxon>Plasmodiidae</taxon>
        <taxon>Plasmodium</taxon>
        <taxon>Plasmodium (Haemamoeba)</taxon>
    </lineage>
</organism>